<evidence type="ECO:0000313" key="1">
    <source>
        <dbReference type="EMBL" id="MCP2313579.1"/>
    </source>
</evidence>
<name>A0ABT1J8Q1_9ACTN</name>
<dbReference type="InterPro" id="IPR014710">
    <property type="entry name" value="RmlC-like_jellyroll"/>
</dbReference>
<accession>A0ABT1J8Q1</accession>
<comment type="caution">
    <text evidence="1">The sequence shown here is derived from an EMBL/GenBank/DDBJ whole genome shotgun (WGS) entry which is preliminary data.</text>
</comment>
<gene>
    <name evidence="1" type="ORF">FHR36_006778</name>
</gene>
<evidence type="ECO:0000313" key="2">
    <source>
        <dbReference type="Proteomes" id="UP001206483"/>
    </source>
</evidence>
<proteinExistence type="predicted"/>
<organism evidence="1 2">
    <name type="scientific">Kitasatospora paracochleata</name>
    <dbReference type="NCBI Taxonomy" id="58354"/>
    <lineage>
        <taxon>Bacteria</taxon>
        <taxon>Bacillati</taxon>
        <taxon>Actinomycetota</taxon>
        <taxon>Actinomycetes</taxon>
        <taxon>Kitasatosporales</taxon>
        <taxon>Streptomycetaceae</taxon>
        <taxon>Kitasatospora</taxon>
    </lineage>
</organism>
<evidence type="ECO:0008006" key="3">
    <source>
        <dbReference type="Google" id="ProtNLM"/>
    </source>
</evidence>
<sequence length="241" mass="26474">MSMEWDGRGPFVLRELVGSLETILAGPGTDYAADLLARTAELGGSGQIAEVIEAVSADRELLGRCASRSFAHPLGFQKFVLLAGRRFEVRLHLWVPGAQVATEHVHNHRFAFASYVLLGRLSSNLYDHAADGVLAAGYRESRSADARTYLFSPTGLVRVVRRETTELSTGMSYFMNPETLHQVSPVDTPSASLVIKIPTPRTTTTVLMPPLQKPPRFAARTALTLDTARSMLRDALELIRR</sequence>
<dbReference type="Proteomes" id="UP001206483">
    <property type="component" value="Unassembled WGS sequence"/>
</dbReference>
<protein>
    <recommendedName>
        <fullName evidence="3">Cysteine dioxygenase type I</fullName>
    </recommendedName>
</protein>
<keyword evidence="2" id="KW-1185">Reference proteome</keyword>
<dbReference type="RefSeq" id="WP_253803591.1">
    <property type="nucleotide sequence ID" value="NZ_BAAAUB010000017.1"/>
</dbReference>
<dbReference type="EMBL" id="JAMZDX010000007">
    <property type="protein sequence ID" value="MCP2313579.1"/>
    <property type="molecule type" value="Genomic_DNA"/>
</dbReference>
<reference evidence="1 2" key="1">
    <citation type="submission" date="2022-06" db="EMBL/GenBank/DDBJ databases">
        <title>Sequencing the genomes of 1000 actinobacteria strains.</title>
        <authorList>
            <person name="Klenk H.-P."/>
        </authorList>
    </citation>
    <scope>NUCLEOTIDE SEQUENCE [LARGE SCALE GENOMIC DNA]</scope>
    <source>
        <strain evidence="1 2">DSM 41656</strain>
    </source>
</reference>
<dbReference type="InterPro" id="IPR011051">
    <property type="entry name" value="RmlC_Cupin_sf"/>
</dbReference>
<dbReference type="SUPFAM" id="SSF51182">
    <property type="entry name" value="RmlC-like cupins"/>
    <property type="match status" value="1"/>
</dbReference>
<dbReference type="Gene3D" id="2.60.120.10">
    <property type="entry name" value="Jelly Rolls"/>
    <property type="match status" value="1"/>
</dbReference>